<comment type="caution">
    <text evidence="1">The sequence shown here is derived from an EMBL/GenBank/DDBJ whole genome shotgun (WGS) entry which is preliminary data.</text>
</comment>
<evidence type="ECO:0000313" key="2">
    <source>
        <dbReference type="Proteomes" id="UP000284579"/>
    </source>
</evidence>
<reference evidence="1 2" key="1">
    <citation type="submission" date="2018-08" db="EMBL/GenBank/DDBJ databases">
        <title>A genome reference for cultivated species of the human gut microbiota.</title>
        <authorList>
            <person name="Zou Y."/>
            <person name="Xue W."/>
            <person name="Luo G."/>
        </authorList>
    </citation>
    <scope>NUCLEOTIDE SEQUENCE [LARGE SCALE GENOMIC DNA]</scope>
    <source>
        <strain evidence="1 2">AM23-3</strain>
    </source>
</reference>
<protein>
    <submittedName>
        <fullName evidence="1">Uncharacterized protein</fullName>
    </submittedName>
</protein>
<name>A0A414Q480_9FIRM</name>
<dbReference type="Proteomes" id="UP000284579">
    <property type="component" value="Unassembled WGS sequence"/>
</dbReference>
<sequence length="85" mass="9372">LAALAPFDKLAVKGDFCHVLEFPLGNQTDAGARLEECVVERGVLLLVERCHGIVLVMDLRIVPIDVDDKALIRVLVFKQVEADCE</sequence>
<feature type="non-terminal residue" evidence="1">
    <location>
        <position position="1"/>
    </location>
</feature>
<dbReference type="AlphaFoldDB" id="A0A414Q480"/>
<organism evidence="1 2">
    <name type="scientific">Coprococcus comes</name>
    <dbReference type="NCBI Taxonomy" id="410072"/>
    <lineage>
        <taxon>Bacteria</taxon>
        <taxon>Bacillati</taxon>
        <taxon>Bacillota</taxon>
        <taxon>Clostridia</taxon>
        <taxon>Lachnospirales</taxon>
        <taxon>Lachnospiraceae</taxon>
        <taxon>Coprococcus</taxon>
    </lineage>
</organism>
<gene>
    <name evidence="1" type="ORF">DW656_18430</name>
</gene>
<proteinExistence type="predicted"/>
<dbReference type="EMBL" id="QRHO01000140">
    <property type="protein sequence ID" value="RHF75604.1"/>
    <property type="molecule type" value="Genomic_DNA"/>
</dbReference>
<feature type="non-terminal residue" evidence="1">
    <location>
        <position position="85"/>
    </location>
</feature>
<evidence type="ECO:0000313" key="1">
    <source>
        <dbReference type="EMBL" id="RHF75604.1"/>
    </source>
</evidence>
<accession>A0A414Q480</accession>